<evidence type="ECO:0000259" key="2">
    <source>
        <dbReference type="Pfam" id="PF22041"/>
    </source>
</evidence>
<dbReference type="EMBL" id="KZ678138">
    <property type="protein sequence ID" value="PSN64503.1"/>
    <property type="molecule type" value="Genomic_DNA"/>
</dbReference>
<dbReference type="STRING" id="1448308.A0A2T2NGD7"/>
<dbReference type="Pfam" id="PF13409">
    <property type="entry name" value="GST_N_2"/>
    <property type="match status" value="1"/>
</dbReference>
<dbReference type="AlphaFoldDB" id="A0A2T2NGD7"/>
<dbReference type="InterPro" id="IPR036249">
    <property type="entry name" value="Thioredoxin-like_sf"/>
</dbReference>
<dbReference type="InterPro" id="IPR054416">
    <property type="entry name" value="GST_UstS-like_C"/>
</dbReference>
<dbReference type="Gene3D" id="1.20.1050.10">
    <property type="match status" value="1"/>
</dbReference>
<dbReference type="Gene3D" id="3.40.30.10">
    <property type="entry name" value="Glutaredoxin"/>
    <property type="match status" value="1"/>
</dbReference>
<dbReference type="InterPro" id="IPR004045">
    <property type="entry name" value="Glutathione_S-Trfase_N"/>
</dbReference>
<dbReference type="SUPFAM" id="SSF52833">
    <property type="entry name" value="Thioredoxin-like"/>
    <property type="match status" value="1"/>
</dbReference>
<dbReference type="Proteomes" id="UP000240883">
    <property type="component" value="Unassembled WGS sequence"/>
</dbReference>
<evidence type="ECO:0000259" key="1">
    <source>
        <dbReference type="Pfam" id="PF13409"/>
    </source>
</evidence>
<dbReference type="Pfam" id="PF22041">
    <property type="entry name" value="GST_C_7"/>
    <property type="match status" value="1"/>
</dbReference>
<protein>
    <submittedName>
        <fullName evidence="3">Uncharacterized protein</fullName>
    </submittedName>
</protein>
<feature type="domain" description="Glutathione S-transferase UstS-like C-terminal" evidence="2">
    <location>
        <begin position="113"/>
        <end position="228"/>
    </location>
</feature>
<dbReference type="SUPFAM" id="SSF47616">
    <property type="entry name" value="GST C-terminal domain-like"/>
    <property type="match status" value="1"/>
</dbReference>
<dbReference type="OrthoDB" id="4951845at2759"/>
<organism evidence="3 4">
    <name type="scientific">Corynespora cassiicola Philippines</name>
    <dbReference type="NCBI Taxonomy" id="1448308"/>
    <lineage>
        <taxon>Eukaryota</taxon>
        <taxon>Fungi</taxon>
        <taxon>Dikarya</taxon>
        <taxon>Ascomycota</taxon>
        <taxon>Pezizomycotina</taxon>
        <taxon>Dothideomycetes</taxon>
        <taxon>Pleosporomycetidae</taxon>
        <taxon>Pleosporales</taxon>
        <taxon>Corynesporascaceae</taxon>
        <taxon>Corynespora</taxon>
    </lineage>
</organism>
<reference evidence="3 4" key="1">
    <citation type="journal article" date="2018" name="Front. Microbiol.">
        <title>Genome-Wide Analysis of Corynespora cassiicola Leaf Fall Disease Putative Effectors.</title>
        <authorList>
            <person name="Lopez D."/>
            <person name="Ribeiro S."/>
            <person name="Label P."/>
            <person name="Fumanal B."/>
            <person name="Venisse J.S."/>
            <person name="Kohler A."/>
            <person name="de Oliveira R.R."/>
            <person name="Labutti K."/>
            <person name="Lipzen A."/>
            <person name="Lail K."/>
            <person name="Bauer D."/>
            <person name="Ohm R.A."/>
            <person name="Barry K.W."/>
            <person name="Spatafora J."/>
            <person name="Grigoriev I.V."/>
            <person name="Martin F.M."/>
            <person name="Pujade-Renaud V."/>
        </authorList>
    </citation>
    <scope>NUCLEOTIDE SEQUENCE [LARGE SCALE GENOMIC DNA]</scope>
    <source>
        <strain evidence="3 4">Philippines</strain>
    </source>
</reference>
<evidence type="ECO:0000313" key="4">
    <source>
        <dbReference type="Proteomes" id="UP000240883"/>
    </source>
</evidence>
<proteinExistence type="predicted"/>
<dbReference type="InterPro" id="IPR036282">
    <property type="entry name" value="Glutathione-S-Trfase_C_sf"/>
</dbReference>
<name>A0A2T2NGD7_CORCC</name>
<gene>
    <name evidence="3" type="ORF">BS50DRAFT_636669</name>
</gene>
<evidence type="ECO:0000313" key="3">
    <source>
        <dbReference type="EMBL" id="PSN64503.1"/>
    </source>
</evidence>
<sequence>MSDSKFILFDLPSKGKSRCWSYNAWKARLVLNYKEIPYETQWVEYPDIEPLFKLFGITPNAPGSASTPYSIPAVRMPDGRYIMDSVKIAEALETYQPSPSLHLTSPRLQQTQEAVRQTVEALAPIAKPRVPEMILGSPSSIDYFQRTRAKRHGMALEELARSEMAGEAAWADADGGLAGLRGVLAEDKAGPYIMGAEPGFADFVLAGMWRFMQVLDRDGDLFGRLMGFDECFAGHFAACEKWLERDD</sequence>
<accession>A0A2T2NGD7</accession>
<keyword evidence="4" id="KW-1185">Reference proteome</keyword>
<feature type="domain" description="GST N-terminal" evidence="1">
    <location>
        <begin position="20"/>
        <end position="94"/>
    </location>
</feature>